<name>A0ABS2TFB2_9ACTO</name>
<keyword evidence="2" id="KW-1185">Reference proteome</keyword>
<reference evidence="2" key="1">
    <citation type="submission" date="2021-02" db="EMBL/GenBank/DDBJ databases">
        <title>Leucobacter sp. CX169.</title>
        <authorList>
            <person name="Cheng Y."/>
        </authorList>
    </citation>
    <scope>NUCLEOTIDE SEQUENCE [LARGE SCALE GENOMIC DNA]</scope>
    <source>
        <strain evidence="2">JY899</strain>
    </source>
</reference>
<proteinExistence type="predicted"/>
<dbReference type="Proteomes" id="UP000705983">
    <property type="component" value="Unassembled WGS sequence"/>
</dbReference>
<dbReference type="InterPro" id="IPR036390">
    <property type="entry name" value="WH_DNA-bd_sf"/>
</dbReference>
<evidence type="ECO:0008006" key="3">
    <source>
        <dbReference type="Google" id="ProtNLM"/>
    </source>
</evidence>
<accession>A0ABS2TFB2</accession>
<dbReference type="Gene3D" id="1.10.10.10">
    <property type="entry name" value="Winged helix-like DNA-binding domain superfamily/Winged helix DNA-binding domain"/>
    <property type="match status" value="1"/>
</dbReference>
<organism evidence="1 2">
    <name type="scientific">Flaviflexus equikiangi</name>
    <dbReference type="NCBI Taxonomy" id="2758573"/>
    <lineage>
        <taxon>Bacteria</taxon>
        <taxon>Bacillati</taxon>
        <taxon>Actinomycetota</taxon>
        <taxon>Actinomycetes</taxon>
        <taxon>Actinomycetales</taxon>
        <taxon>Actinomycetaceae</taxon>
        <taxon>Flaviflexus</taxon>
    </lineage>
</organism>
<dbReference type="InterPro" id="IPR036388">
    <property type="entry name" value="WH-like_DNA-bd_sf"/>
</dbReference>
<dbReference type="EMBL" id="JAFFJS010000002">
    <property type="protein sequence ID" value="MBM9432793.1"/>
    <property type="molecule type" value="Genomic_DNA"/>
</dbReference>
<evidence type="ECO:0000313" key="1">
    <source>
        <dbReference type="EMBL" id="MBM9432793.1"/>
    </source>
</evidence>
<evidence type="ECO:0000313" key="2">
    <source>
        <dbReference type="Proteomes" id="UP000705983"/>
    </source>
</evidence>
<dbReference type="SUPFAM" id="SSF46785">
    <property type="entry name" value="Winged helix' DNA-binding domain"/>
    <property type="match status" value="1"/>
</dbReference>
<sequence length="164" mass="17922">MMDDEALNNGHTEFDEMMAEGPTPHLHLSVSLLDQIDRARQVDELLDRAVEDVTGLKPSEVKALKLVDSGAHRLEDLADALGLVDDAAATVVDALIQRALLVRDTSNLLHLTEAGAAMVDRADAIRIRSADLASTRLNDHQIERLTATLDLMRGLSSERQLPRA</sequence>
<protein>
    <recommendedName>
        <fullName evidence="3">MarR family transcriptional regulator</fullName>
    </recommendedName>
</protein>
<comment type="caution">
    <text evidence="1">The sequence shown here is derived from an EMBL/GenBank/DDBJ whole genome shotgun (WGS) entry which is preliminary data.</text>
</comment>
<gene>
    <name evidence="1" type="ORF">JVW63_03630</name>
</gene>